<evidence type="ECO:0000256" key="2">
    <source>
        <dbReference type="ARBA" id="ARBA00022692"/>
    </source>
</evidence>
<protein>
    <submittedName>
        <fullName evidence="8">Olfactory receptor 6B2-like</fullName>
    </submittedName>
</protein>
<dbReference type="PRINTS" id="PR00237">
    <property type="entry name" value="GPCRRHODOPSN"/>
</dbReference>
<comment type="subcellular location">
    <subcellularLocation>
        <location evidence="1">Membrane</location>
    </subcellularLocation>
</comment>
<name>A0A6P4YTW1_BRABE</name>
<dbReference type="Proteomes" id="UP000515135">
    <property type="component" value="Unplaced"/>
</dbReference>
<dbReference type="GO" id="GO:0004930">
    <property type="term" value="F:G protein-coupled receptor activity"/>
    <property type="evidence" value="ECO:0007669"/>
    <property type="project" value="InterPro"/>
</dbReference>
<evidence type="ECO:0000256" key="3">
    <source>
        <dbReference type="ARBA" id="ARBA00022989"/>
    </source>
</evidence>
<feature type="domain" description="G-protein coupled receptors family 1 profile" evidence="6">
    <location>
        <begin position="44"/>
        <end position="298"/>
    </location>
</feature>
<reference evidence="8" key="1">
    <citation type="submission" date="2025-08" db="UniProtKB">
        <authorList>
            <consortium name="RefSeq"/>
        </authorList>
    </citation>
    <scope>IDENTIFICATION</scope>
    <source>
        <tissue evidence="8">Gonad</tissue>
    </source>
</reference>
<feature type="transmembrane region" description="Helical" evidence="5">
    <location>
        <begin position="144"/>
        <end position="165"/>
    </location>
</feature>
<feature type="transmembrane region" description="Helical" evidence="5">
    <location>
        <begin position="244"/>
        <end position="261"/>
    </location>
</feature>
<proteinExistence type="predicted"/>
<dbReference type="KEGG" id="bbel:109472446"/>
<dbReference type="PROSITE" id="PS50262">
    <property type="entry name" value="G_PROTEIN_RECEP_F1_2"/>
    <property type="match status" value="1"/>
</dbReference>
<evidence type="ECO:0000256" key="1">
    <source>
        <dbReference type="ARBA" id="ARBA00004370"/>
    </source>
</evidence>
<sequence length="415" mass="45639">MAEGGSRPSVEDRTNQLNILAISSLSRDLQTVYLVIALVVSVGCGLLLIFLVWKKQYLQKPSHYLRCNLAVDDIIFTGGLIPIQIHRLFQQDVESEQLLCSAKALLLAACLVSMLGTYLMMAVELYYCICHPLHYHGKVTTKRVLYGILASRVISLILGLGPVVFSGLPNLNANLQCELEPANSASVAAILRTIVLFVSVLVGFTILILYYFVLKEARKQQARDESRNMWIFQTKAFRKMAPHAIILAVSGATSFFQVAMVRNVISMDEKASHSMIVTERVATLLQFTLSSMANPIIYSFRLPEFRKACEELCGLPTSLPVASNVRRKQDMNTTVCSLTQASSCPVTSRETVNGTLPNQITAQAEIEIKQAPSCTYGRPKEIAIRAEVRAAPTHVSAGCDDTVLETIPGQTNVNA</sequence>
<gene>
    <name evidence="8" type="primary">LOC109472446</name>
</gene>
<dbReference type="Pfam" id="PF00001">
    <property type="entry name" value="7tm_1"/>
    <property type="match status" value="1"/>
</dbReference>
<dbReference type="GO" id="GO:0016020">
    <property type="term" value="C:membrane"/>
    <property type="evidence" value="ECO:0007669"/>
    <property type="project" value="UniProtKB-SubCell"/>
</dbReference>
<dbReference type="GeneID" id="109472446"/>
<evidence type="ECO:0000256" key="5">
    <source>
        <dbReference type="SAM" id="Phobius"/>
    </source>
</evidence>
<dbReference type="RefSeq" id="XP_019627788.1">
    <property type="nucleotide sequence ID" value="XM_019772229.1"/>
</dbReference>
<dbReference type="CDD" id="cd00637">
    <property type="entry name" value="7tm_classA_rhodopsin-like"/>
    <property type="match status" value="1"/>
</dbReference>
<keyword evidence="2 5" id="KW-0812">Transmembrane</keyword>
<dbReference type="InterPro" id="IPR017452">
    <property type="entry name" value="GPCR_Rhodpsn_7TM"/>
</dbReference>
<dbReference type="InterPro" id="IPR000276">
    <property type="entry name" value="GPCR_Rhodpsn"/>
</dbReference>
<organism evidence="7 8">
    <name type="scientific">Branchiostoma belcheri</name>
    <name type="common">Amphioxus</name>
    <dbReference type="NCBI Taxonomy" id="7741"/>
    <lineage>
        <taxon>Eukaryota</taxon>
        <taxon>Metazoa</taxon>
        <taxon>Chordata</taxon>
        <taxon>Cephalochordata</taxon>
        <taxon>Leptocardii</taxon>
        <taxon>Amphioxiformes</taxon>
        <taxon>Branchiostomatidae</taxon>
        <taxon>Branchiostoma</taxon>
    </lineage>
</organism>
<accession>A0A6P4YTW1</accession>
<feature type="transmembrane region" description="Helical" evidence="5">
    <location>
        <begin position="32"/>
        <end position="53"/>
    </location>
</feature>
<dbReference type="Gene3D" id="1.20.1070.10">
    <property type="entry name" value="Rhodopsin 7-helix transmembrane proteins"/>
    <property type="match status" value="1"/>
</dbReference>
<evidence type="ECO:0000313" key="8">
    <source>
        <dbReference type="RefSeq" id="XP_019627788.1"/>
    </source>
</evidence>
<evidence type="ECO:0000313" key="7">
    <source>
        <dbReference type="Proteomes" id="UP000515135"/>
    </source>
</evidence>
<dbReference type="SUPFAM" id="SSF81321">
    <property type="entry name" value="Family A G protein-coupled receptor-like"/>
    <property type="match status" value="1"/>
</dbReference>
<dbReference type="PANTHER" id="PTHR26451">
    <property type="entry name" value="G_PROTEIN_RECEP_F1_2 DOMAIN-CONTAINING PROTEIN"/>
    <property type="match status" value="1"/>
</dbReference>
<keyword evidence="7" id="KW-1185">Reference proteome</keyword>
<keyword evidence="3 5" id="KW-1133">Transmembrane helix</keyword>
<dbReference type="OrthoDB" id="5964498at2759"/>
<dbReference type="AlphaFoldDB" id="A0A6P4YTW1"/>
<dbReference type="InterPro" id="IPR052921">
    <property type="entry name" value="GPCR1_Superfamily_Member"/>
</dbReference>
<dbReference type="PANTHER" id="PTHR26451:SF897">
    <property type="entry name" value="TRACE AMINE-ASSOCIATED RECEPTOR 5-LIKE"/>
    <property type="match status" value="1"/>
</dbReference>
<feature type="transmembrane region" description="Helical" evidence="5">
    <location>
        <begin position="185"/>
        <end position="213"/>
    </location>
</feature>
<feature type="transmembrane region" description="Helical" evidence="5">
    <location>
        <begin position="105"/>
        <end position="123"/>
    </location>
</feature>
<keyword evidence="4 5" id="KW-0472">Membrane</keyword>
<evidence type="ECO:0000256" key="4">
    <source>
        <dbReference type="ARBA" id="ARBA00023136"/>
    </source>
</evidence>
<evidence type="ECO:0000259" key="6">
    <source>
        <dbReference type="PROSITE" id="PS50262"/>
    </source>
</evidence>